<gene>
    <name evidence="1" type="ORF">SDC9_152494</name>
</gene>
<comment type="caution">
    <text evidence="1">The sequence shown here is derived from an EMBL/GenBank/DDBJ whole genome shotgun (WGS) entry which is preliminary data.</text>
</comment>
<sequence length="174" mass="19912">MRAEIVRFAGEATFIPPTVIHWGMTHPDNFAVLKERGVSVLAGSFISSRVKVGEQVSANPVADIGYFYEQDVTRYLKAQKAWYDTDVDLLLINNSACCNLDTPAEIVEYLDRDAKIGNDFLSLVTHEQYCFPRYFNYIPDHLDRIALACRHMKKLGYEFVFFAEGFLGNRAWDK</sequence>
<dbReference type="AlphaFoldDB" id="A0A645EXT8"/>
<dbReference type="EMBL" id="VSSQ01051154">
    <property type="protein sequence ID" value="MPN05244.1"/>
    <property type="molecule type" value="Genomic_DNA"/>
</dbReference>
<accession>A0A645EXT8</accession>
<evidence type="ECO:0000313" key="1">
    <source>
        <dbReference type="EMBL" id="MPN05244.1"/>
    </source>
</evidence>
<protein>
    <submittedName>
        <fullName evidence="1">Uncharacterized protein</fullName>
    </submittedName>
</protein>
<reference evidence="1" key="1">
    <citation type="submission" date="2019-08" db="EMBL/GenBank/DDBJ databases">
        <authorList>
            <person name="Kucharzyk K."/>
            <person name="Murdoch R.W."/>
            <person name="Higgins S."/>
            <person name="Loffler F."/>
        </authorList>
    </citation>
    <scope>NUCLEOTIDE SEQUENCE</scope>
</reference>
<organism evidence="1">
    <name type="scientific">bioreactor metagenome</name>
    <dbReference type="NCBI Taxonomy" id="1076179"/>
    <lineage>
        <taxon>unclassified sequences</taxon>
        <taxon>metagenomes</taxon>
        <taxon>ecological metagenomes</taxon>
    </lineage>
</organism>
<name>A0A645EXT8_9ZZZZ</name>
<proteinExistence type="predicted"/>